<keyword evidence="2" id="KW-1185">Reference proteome</keyword>
<name>A0ABD1GYJ9_SALDI</name>
<gene>
    <name evidence="1" type="ORF">AAHA92_17367</name>
</gene>
<proteinExistence type="predicted"/>
<sequence>MTHPRWCRDRGCGGATTMSDHRGHWRLSPSSATLAAFNFSKKFPTGPSRILPLEKPRKLFDYLLKLGW</sequence>
<comment type="caution">
    <text evidence="1">The sequence shown here is derived from an EMBL/GenBank/DDBJ whole genome shotgun (WGS) entry which is preliminary data.</text>
</comment>
<organism evidence="1 2">
    <name type="scientific">Salvia divinorum</name>
    <name type="common">Maria pastora</name>
    <name type="synonym">Diviner's sage</name>
    <dbReference type="NCBI Taxonomy" id="28513"/>
    <lineage>
        <taxon>Eukaryota</taxon>
        <taxon>Viridiplantae</taxon>
        <taxon>Streptophyta</taxon>
        <taxon>Embryophyta</taxon>
        <taxon>Tracheophyta</taxon>
        <taxon>Spermatophyta</taxon>
        <taxon>Magnoliopsida</taxon>
        <taxon>eudicotyledons</taxon>
        <taxon>Gunneridae</taxon>
        <taxon>Pentapetalae</taxon>
        <taxon>asterids</taxon>
        <taxon>lamiids</taxon>
        <taxon>Lamiales</taxon>
        <taxon>Lamiaceae</taxon>
        <taxon>Nepetoideae</taxon>
        <taxon>Mentheae</taxon>
        <taxon>Salviinae</taxon>
        <taxon>Salvia</taxon>
        <taxon>Salvia subgen. Calosphace</taxon>
    </lineage>
</organism>
<protein>
    <submittedName>
        <fullName evidence="1">Uncharacterized protein</fullName>
    </submittedName>
</protein>
<accession>A0ABD1GYJ9</accession>
<dbReference type="Proteomes" id="UP001567538">
    <property type="component" value="Unassembled WGS sequence"/>
</dbReference>
<evidence type="ECO:0000313" key="2">
    <source>
        <dbReference type="Proteomes" id="UP001567538"/>
    </source>
</evidence>
<dbReference type="EMBL" id="JBEAFC010000007">
    <property type="protein sequence ID" value="KAL1549237.1"/>
    <property type="molecule type" value="Genomic_DNA"/>
</dbReference>
<dbReference type="AlphaFoldDB" id="A0ABD1GYJ9"/>
<reference evidence="1 2" key="1">
    <citation type="submission" date="2024-06" db="EMBL/GenBank/DDBJ databases">
        <title>A chromosome level genome sequence of Diviner's sage (Salvia divinorum).</title>
        <authorList>
            <person name="Ford S.A."/>
            <person name="Ro D.-K."/>
            <person name="Ness R.W."/>
            <person name="Phillips M.A."/>
        </authorList>
    </citation>
    <scope>NUCLEOTIDE SEQUENCE [LARGE SCALE GENOMIC DNA]</scope>
    <source>
        <strain evidence="1">SAF-2024a</strain>
        <tissue evidence="1">Leaf</tissue>
    </source>
</reference>
<evidence type="ECO:0000313" key="1">
    <source>
        <dbReference type="EMBL" id="KAL1549237.1"/>
    </source>
</evidence>